<dbReference type="Gene3D" id="3.30.420.40">
    <property type="match status" value="1"/>
</dbReference>
<dbReference type="EC" id="3.6.1.5" evidence="5"/>
<reference evidence="24 25" key="1">
    <citation type="journal article" date="2011" name="Proc. Natl. Acad. Sci. U.S.A.">
        <title>Genetic diversity and population structure of the endangered marsupial Sarcophilus harrisii (Tasmanian devil).</title>
        <authorList>
            <person name="Miller W."/>
            <person name="Hayes V.M."/>
            <person name="Ratan A."/>
            <person name="Petersen D.C."/>
            <person name="Wittekindt N.E."/>
            <person name="Miller J."/>
            <person name="Walenz B."/>
            <person name="Knight J."/>
            <person name="Qi J."/>
            <person name="Zhao F."/>
            <person name="Wang Q."/>
            <person name="Bedoya-Reina O.C."/>
            <person name="Katiyar N."/>
            <person name="Tomsho L.P."/>
            <person name="Kasson L.M."/>
            <person name="Hardie R.A."/>
            <person name="Woodbridge P."/>
            <person name="Tindall E.A."/>
            <person name="Bertelsen M.F."/>
            <person name="Dixon D."/>
            <person name="Pyecroft S."/>
            <person name="Helgen K.M."/>
            <person name="Lesk A.M."/>
            <person name="Pringle T.H."/>
            <person name="Patterson N."/>
            <person name="Zhang Y."/>
            <person name="Kreiss A."/>
            <person name="Woods G.M."/>
            <person name="Jones M.E."/>
            <person name="Schuster S.C."/>
        </authorList>
    </citation>
    <scope>NUCLEOTIDE SEQUENCE [LARGE SCALE GENOMIC DNA]</scope>
</reference>
<name>G3WE81_SARHA</name>
<evidence type="ECO:0000256" key="11">
    <source>
        <dbReference type="ARBA" id="ARBA00022837"/>
    </source>
</evidence>
<evidence type="ECO:0000256" key="20">
    <source>
        <dbReference type="PIRSR" id="PIRSR600407-1"/>
    </source>
</evidence>
<evidence type="ECO:0000256" key="22">
    <source>
        <dbReference type="RuleBase" id="RU003833"/>
    </source>
</evidence>
<evidence type="ECO:0000256" key="6">
    <source>
        <dbReference type="ARBA" id="ARBA00022475"/>
    </source>
</evidence>
<feature type="binding site" evidence="21">
    <location>
        <begin position="208"/>
        <end position="212"/>
    </location>
    <ligand>
        <name>ATP</name>
        <dbReference type="ChEBI" id="CHEBI:30616"/>
    </ligand>
</feature>
<comment type="subcellular location">
    <subcellularLocation>
        <location evidence="3">Cell membrane</location>
        <topology evidence="3">Multi-pass membrane protein</topology>
    </subcellularLocation>
</comment>
<keyword evidence="9 21" id="KW-0547">Nucleotide-binding</keyword>
<keyword evidence="12 21" id="KW-0067">ATP-binding</keyword>
<keyword evidence="13" id="KW-0460">Magnesium</keyword>
<evidence type="ECO:0000256" key="18">
    <source>
        <dbReference type="ARBA" id="ARBA00039598"/>
    </source>
</evidence>
<evidence type="ECO:0000256" key="4">
    <source>
        <dbReference type="ARBA" id="ARBA00009283"/>
    </source>
</evidence>
<evidence type="ECO:0000256" key="12">
    <source>
        <dbReference type="ARBA" id="ARBA00022840"/>
    </source>
</evidence>
<keyword evidence="14 23" id="KW-1133">Transmembrane helix</keyword>
<dbReference type="Gene3D" id="3.30.420.150">
    <property type="entry name" value="Exopolyphosphatase. Domain 2"/>
    <property type="match status" value="1"/>
</dbReference>
<dbReference type="GeneID" id="100919726"/>
<evidence type="ECO:0000256" key="15">
    <source>
        <dbReference type="ARBA" id="ARBA00023136"/>
    </source>
</evidence>
<keyword evidence="6" id="KW-1003">Cell membrane</keyword>
<sequence length="495" mass="55454">MGISYRNVVFSIFLGATIIAGIIALIVFLVGGSDIVLSPETKYGMVFDAGSSHTSLYVYKWPANKENDTGIVSQALFCNVEGPGISHYVNDPVKAGESLRACMEKALTLIPEDRHQETPTFLGATAGMRLLREKNSSQADRIFEEISKILAQFPVNFQGAQILTGKDEGSFGWITVNYILGTLVKYSFSGEWIQPPMAEMVGALDLGGASTQISFLPLDPIADPSTQGTFRLYGFNYSIYTHSYLCYGQNQMQKRLLAHLVQIRPSEVVRNPCYHGGYEDMTSLADLYDTPCVQNSQNFGPMQNIRVEGTGNPEACYSAIYSLFNFSTCQGQKDCAFDGIYQPQEHGQFYAFSGFYYTFHFLNLTDGQSLYTVNRTIWEFCQKPWKQVEASYPGQKQRLPTYCTNAMYILILLTKGYKFDDATWDNIHFRRQAAGTDIGWSLGYMLNMTNMIPAEAPVIQMTESYGVWIAGIFFIVLAILMSIISGVIYYFWSPD</sequence>
<dbReference type="KEGG" id="shr:100919726"/>
<gene>
    <name evidence="24" type="primary">ENTPD8</name>
</gene>
<evidence type="ECO:0000256" key="8">
    <source>
        <dbReference type="ARBA" id="ARBA00022723"/>
    </source>
</evidence>
<accession>G3WE81</accession>
<reference evidence="24" key="3">
    <citation type="submission" date="2025-09" db="UniProtKB">
        <authorList>
            <consortium name="Ensembl"/>
        </authorList>
    </citation>
    <scope>IDENTIFICATION</scope>
</reference>
<comment type="catalytic activity">
    <reaction evidence="19">
        <text>a ribonucleoside 5'-triphosphate + 2 H2O = a ribonucleoside 5'-phosphate + 2 phosphate + 2 H(+)</text>
        <dbReference type="Rhea" id="RHEA:36795"/>
        <dbReference type="ChEBI" id="CHEBI:15377"/>
        <dbReference type="ChEBI" id="CHEBI:15378"/>
        <dbReference type="ChEBI" id="CHEBI:43474"/>
        <dbReference type="ChEBI" id="CHEBI:58043"/>
        <dbReference type="ChEBI" id="CHEBI:61557"/>
        <dbReference type="EC" id="3.6.1.5"/>
    </reaction>
</comment>
<keyword evidence="15 23" id="KW-0472">Membrane</keyword>
<evidence type="ECO:0000256" key="5">
    <source>
        <dbReference type="ARBA" id="ARBA00012148"/>
    </source>
</evidence>
<keyword evidence="8" id="KW-0479">Metal-binding</keyword>
<evidence type="ECO:0000256" key="3">
    <source>
        <dbReference type="ARBA" id="ARBA00004651"/>
    </source>
</evidence>
<keyword evidence="17" id="KW-0325">Glycoprotein</keyword>
<evidence type="ECO:0000256" key="10">
    <source>
        <dbReference type="ARBA" id="ARBA00022801"/>
    </source>
</evidence>
<dbReference type="HOGENOM" id="CLU_010246_2_3_1"/>
<dbReference type="GeneTree" id="ENSGT01150000286965"/>
<dbReference type="OrthoDB" id="6372431at2759"/>
<evidence type="ECO:0000256" key="14">
    <source>
        <dbReference type="ARBA" id="ARBA00022989"/>
    </source>
</evidence>
<proteinExistence type="inferred from homology"/>
<comment type="similarity">
    <text evidence="4 22">Belongs to the GDA1/CD39 NTPase family.</text>
</comment>
<evidence type="ECO:0000256" key="2">
    <source>
        <dbReference type="ARBA" id="ARBA00001946"/>
    </source>
</evidence>
<dbReference type="PROSITE" id="PS01238">
    <property type="entry name" value="GDA1_CD39_NTPASE"/>
    <property type="match status" value="1"/>
</dbReference>
<dbReference type="GO" id="GO:0005886">
    <property type="term" value="C:plasma membrane"/>
    <property type="evidence" value="ECO:0007669"/>
    <property type="project" value="UniProtKB-SubCell"/>
</dbReference>
<dbReference type="InterPro" id="IPR000407">
    <property type="entry name" value="GDA1_CD39_NTPase"/>
</dbReference>
<organism evidence="24 25">
    <name type="scientific">Sarcophilus harrisii</name>
    <name type="common">Tasmanian devil</name>
    <name type="synonym">Sarcophilus laniarius</name>
    <dbReference type="NCBI Taxonomy" id="9305"/>
    <lineage>
        <taxon>Eukaryota</taxon>
        <taxon>Metazoa</taxon>
        <taxon>Chordata</taxon>
        <taxon>Craniata</taxon>
        <taxon>Vertebrata</taxon>
        <taxon>Euteleostomi</taxon>
        <taxon>Mammalia</taxon>
        <taxon>Metatheria</taxon>
        <taxon>Dasyuromorphia</taxon>
        <taxon>Dasyuridae</taxon>
        <taxon>Sarcophilus</taxon>
    </lineage>
</organism>
<protein>
    <recommendedName>
        <fullName evidence="18">Ectonucleoside triphosphate diphosphohydrolase 8</fullName>
        <ecNumber evidence="5">3.6.1.5</ecNumber>
    </recommendedName>
</protein>
<dbReference type="GO" id="GO:0004382">
    <property type="term" value="F:GDP phosphatase activity"/>
    <property type="evidence" value="ECO:0007669"/>
    <property type="project" value="TreeGrafter"/>
</dbReference>
<dbReference type="Ensembl" id="ENSSHAT00000013849.2">
    <property type="protein sequence ID" value="ENSSHAP00000013736.1"/>
    <property type="gene ID" value="ENSSHAG00000011745.2"/>
</dbReference>
<dbReference type="FunCoup" id="G3WE81">
    <property type="interactions" value="327"/>
</dbReference>
<dbReference type="GO" id="GO:0004050">
    <property type="term" value="F:apyrase activity"/>
    <property type="evidence" value="ECO:0007669"/>
    <property type="project" value="UniProtKB-EC"/>
</dbReference>
<feature type="transmembrane region" description="Helical" evidence="23">
    <location>
        <begin position="7"/>
        <end position="30"/>
    </location>
</feature>
<evidence type="ECO:0000313" key="25">
    <source>
        <dbReference type="Proteomes" id="UP000007648"/>
    </source>
</evidence>
<dbReference type="STRING" id="9305.ENSSHAP00000013736"/>
<feature type="active site" description="Proton acceptor" evidence="20">
    <location>
        <position position="168"/>
    </location>
</feature>
<dbReference type="RefSeq" id="XP_003757580.1">
    <property type="nucleotide sequence ID" value="XM_003757532.3"/>
</dbReference>
<keyword evidence="7 23" id="KW-0812">Transmembrane</keyword>
<evidence type="ECO:0000256" key="1">
    <source>
        <dbReference type="ARBA" id="ARBA00001913"/>
    </source>
</evidence>
<dbReference type="FunFam" id="3.30.420.150:FF:000002">
    <property type="entry name" value="Ectonucleoside triphosphate diphosphohydrolase 1"/>
    <property type="match status" value="1"/>
</dbReference>
<reference evidence="24" key="2">
    <citation type="submission" date="2025-08" db="UniProtKB">
        <authorList>
            <consortium name="Ensembl"/>
        </authorList>
    </citation>
    <scope>IDENTIFICATION</scope>
</reference>
<evidence type="ECO:0000256" key="17">
    <source>
        <dbReference type="ARBA" id="ARBA00023180"/>
    </source>
</evidence>
<evidence type="ECO:0000256" key="23">
    <source>
        <dbReference type="SAM" id="Phobius"/>
    </source>
</evidence>
<keyword evidence="16" id="KW-1015">Disulfide bond</keyword>
<dbReference type="RefSeq" id="XP_023350153.1">
    <property type="nucleotide sequence ID" value="XM_023494385.2"/>
</dbReference>
<evidence type="ECO:0000313" key="24">
    <source>
        <dbReference type="Ensembl" id="ENSSHAP00000013736.1"/>
    </source>
</evidence>
<comment type="cofactor">
    <cofactor evidence="1">
        <name>Ca(2+)</name>
        <dbReference type="ChEBI" id="CHEBI:29108"/>
    </cofactor>
</comment>
<evidence type="ECO:0000256" key="21">
    <source>
        <dbReference type="PIRSR" id="PIRSR600407-2"/>
    </source>
</evidence>
<dbReference type="eggNOG" id="KOG1386">
    <property type="taxonomic scope" value="Eukaryota"/>
</dbReference>
<dbReference type="InParanoid" id="G3WE81"/>
<dbReference type="GO" id="GO:0046872">
    <property type="term" value="F:metal ion binding"/>
    <property type="evidence" value="ECO:0007669"/>
    <property type="project" value="UniProtKB-KW"/>
</dbReference>
<keyword evidence="25" id="KW-1185">Reference proteome</keyword>
<dbReference type="GO" id="GO:0045134">
    <property type="term" value="F:UDP phosphatase activity"/>
    <property type="evidence" value="ECO:0007669"/>
    <property type="project" value="TreeGrafter"/>
</dbReference>
<dbReference type="PANTHER" id="PTHR11782">
    <property type="entry name" value="ADENOSINE/GUANOSINE DIPHOSPHATASE"/>
    <property type="match status" value="1"/>
</dbReference>
<keyword evidence="11" id="KW-0106">Calcium</keyword>
<evidence type="ECO:0000256" key="16">
    <source>
        <dbReference type="ARBA" id="ARBA00023157"/>
    </source>
</evidence>
<dbReference type="Pfam" id="PF01150">
    <property type="entry name" value="GDA1_CD39"/>
    <property type="match status" value="1"/>
</dbReference>
<dbReference type="GO" id="GO:0009134">
    <property type="term" value="P:nucleoside diphosphate catabolic process"/>
    <property type="evidence" value="ECO:0007669"/>
    <property type="project" value="TreeGrafter"/>
</dbReference>
<dbReference type="PANTHER" id="PTHR11782:SF31">
    <property type="entry name" value="ECTONUCLEOSIDE TRIPHOSPHATE DIPHOSPHOHYDROLASE 8"/>
    <property type="match status" value="1"/>
</dbReference>
<evidence type="ECO:0000256" key="13">
    <source>
        <dbReference type="ARBA" id="ARBA00022842"/>
    </source>
</evidence>
<evidence type="ECO:0000256" key="9">
    <source>
        <dbReference type="ARBA" id="ARBA00022741"/>
    </source>
</evidence>
<keyword evidence="10 22" id="KW-0378">Hydrolase</keyword>
<dbReference type="AlphaFoldDB" id="G3WE81"/>
<evidence type="ECO:0000256" key="7">
    <source>
        <dbReference type="ARBA" id="ARBA00022692"/>
    </source>
</evidence>
<dbReference type="FunFam" id="3.30.420.40:FF:000068">
    <property type="entry name" value="Ectonucleoside triphosphate diphosphohydrolase 1"/>
    <property type="match status" value="1"/>
</dbReference>
<evidence type="ECO:0000256" key="19">
    <source>
        <dbReference type="ARBA" id="ARBA00049175"/>
    </source>
</evidence>
<comment type="cofactor">
    <cofactor evidence="2">
        <name>Mg(2+)</name>
        <dbReference type="ChEBI" id="CHEBI:18420"/>
    </cofactor>
</comment>
<dbReference type="OMA" id="VEGEYLW"/>
<dbReference type="GO" id="GO:0005524">
    <property type="term" value="F:ATP binding"/>
    <property type="evidence" value="ECO:0007669"/>
    <property type="project" value="UniProtKB-KW"/>
</dbReference>
<dbReference type="GO" id="GO:0017111">
    <property type="term" value="F:ribonucleoside triphosphate phosphatase activity"/>
    <property type="evidence" value="ECO:0007669"/>
    <property type="project" value="TreeGrafter"/>
</dbReference>
<dbReference type="Proteomes" id="UP000007648">
    <property type="component" value="Unassembled WGS sequence"/>
</dbReference>
<feature type="transmembrane region" description="Helical" evidence="23">
    <location>
        <begin position="465"/>
        <end position="492"/>
    </location>
</feature>
<dbReference type="CTD" id="377841"/>